<keyword evidence="3" id="KW-1185">Reference proteome</keyword>
<dbReference type="GeneID" id="24138289"/>
<proteinExistence type="predicted"/>
<accession>A0A067BTD2</accession>
<dbReference type="RefSeq" id="XP_012211386.1">
    <property type="nucleotide sequence ID" value="XM_012355996.1"/>
</dbReference>
<reference evidence="2 3" key="1">
    <citation type="journal article" date="2013" name="PLoS Genet.">
        <title>Distinctive expansion of potential virulence genes in the genome of the oomycete fish pathogen Saprolegnia parasitica.</title>
        <authorList>
            <person name="Jiang R.H."/>
            <person name="de Bruijn I."/>
            <person name="Haas B.J."/>
            <person name="Belmonte R."/>
            <person name="Lobach L."/>
            <person name="Christie J."/>
            <person name="van den Ackerveken G."/>
            <person name="Bottin A."/>
            <person name="Bulone V."/>
            <person name="Diaz-Moreno S.M."/>
            <person name="Dumas B."/>
            <person name="Fan L."/>
            <person name="Gaulin E."/>
            <person name="Govers F."/>
            <person name="Grenville-Briggs L.J."/>
            <person name="Horner N.R."/>
            <person name="Levin J.Z."/>
            <person name="Mammella M."/>
            <person name="Meijer H.J."/>
            <person name="Morris P."/>
            <person name="Nusbaum C."/>
            <person name="Oome S."/>
            <person name="Phillips A.J."/>
            <person name="van Rooyen D."/>
            <person name="Rzeszutek E."/>
            <person name="Saraiva M."/>
            <person name="Secombes C.J."/>
            <person name="Seidl M.F."/>
            <person name="Snel B."/>
            <person name="Stassen J.H."/>
            <person name="Sykes S."/>
            <person name="Tripathy S."/>
            <person name="van den Berg H."/>
            <person name="Vega-Arreguin J.C."/>
            <person name="Wawra S."/>
            <person name="Young S.K."/>
            <person name="Zeng Q."/>
            <person name="Dieguez-Uribeondo J."/>
            <person name="Russ C."/>
            <person name="Tyler B.M."/>
            <person name="van West P."/>
        </authorList>
    </citation>
    <scope>NUCLEOTIDE SEQUENCE [LARGE SCALE GENOMIC DNA]</scope>
    <source>
        <strain evidence="2 3">CBS 223.65</strain>
    </source>
</reference>
<protein>
    <submittedName>
        <fullName evidence="2">Uncharacterized protein</fullName>
    </submittedName>
</protein>
<dbReference type="OMA" id="RDEMALP"/>
<gene>
    <name evidence="2" type="ORF">SPRG_16690</name>
</gene>
<feature type="region of interest" description="Disordered" evidence="1">
    <location>
        <begin position="73"/>
        <end position="93"/>
    </location>
</feature>
<dbReference type="KEGG" id="spar:SPRG_16690"/>
<evidence type="ECO:0000313" key="2">
    <source>
        <dbReference type="EMBL" id="KDO17907.1"/>
    </source>
</evidence>
<dbReference type="EMBL" id="KK583539">
    <property type="protein sequence ID" value="KDO17907.1"/>
    <property type="molecule type" value="Genomic_DNA"/>
</dbReference>
<dbReference type="AlphaFoldDB" id="A0A067BTD2"/>
<evidence type="ECO:0000256" key="1">
    <source>
        <dbReference type="SAM" id="MobiDB-lite"/>
    </source>
</evidence>
<dbReference type="OrthoDB" id="75314at2759"/>
<dbReference type="Proteomes" id="UP000030745">
    <property type="component" value="Unassembled WGS sequence"/>
</dbReference>
<dbReference type="VEuPathDB" id="FungiDB:SPRG_16690"/>
<sequence length="153" mass="17411">MTATTSVDPPATTSSVYRGRCKYKSGRCPNERTLKYNGDIHTLCEEHRQRHNQIQCKSDTKIRFVKRQKALLNKLASPHSSTTNSNRRPPSATVTRIKQEHRMDEMALQTSPKKLQPLEFTAPSFDWSDEETFIFTNLMGVATATTEAFVFSV</sequence>
<organism evidence="2 3">
    <name type="scientific">Saprolegnia parasitica (strain CBS 223.65)</name>
    <dbReference type="NCBI Taxonomy" id="695850"/>
    <lineage>
        <taxon>Eukaryota</taxon>
        <taxon>Sar</taxon>
        <taxon>Stramenopiles</taxon>
        <taxon>Oomycota</taxon>
        <taxon>Saprolegniomycetes</taxon>
        <taxon>Saprolegniales</taxon>
        <taxon>Saprolegniaceae</taxon>
        <taxon>Saprolegnia</taxon>
    </lineage>
</organism>
<name>A0A067BTD2_SAPPC</name>
<feature type="compositionally biased region" description="Polar residues" evidence="1">
    <location>
        <begin position="78"/>
        <end position="93"/>
    </location>
</feature>
<evidence type="ECO:0000313" key="3">
    <source>
        <dbReference type="Proteomes" id="UP000030745"/>
    </source>
</evidence>